<sequence length="782" mass="89778">MRILAKFLLIFLIVLPISYYLYTVYEETFTNRQIDDRELLRDYTTHRVQRAQTGHSIEYQLPSNATNFKLLIYPLVDKQYANEKTDVKYTLKVSYGDDSSEFELSSTQQPYQDITLNELKHPFLFNDDLNVGSSRLLEVRLGNSREVMIEVDSGDFSSYVVRAFIQKSKTANRSSTEWSRTSIAQKKKLAKSYPFDVQKLSSTEIHNLYSNLWSRISPVISSEEVIQVADLYEYKERSSLVPLSRLELLDLRFVYLPKGNTYTFNVLSTTTGSFEFNSIEGIPAPVKALLNHQSLDGQQSSRELTLSSGKLISFEPGKYEITFSRAIGFVLNETDDNENIERPDLSVYYYYLKPGALISYSTTQIPGQRQRFKAEIIGASSVSEYDIHVQYAGSKRTERSYERFQGNYRQDPFAPFSIHSEEGIIDTSNRAVLDVTPSDFAPIEITLKTRYEPILIAFYNTFSTVPSLKVINTKETDSNIIYKDWLAIKSSEHLSLLRNKGYIPVEQIDKYRLSQTEETEFERLYPETSTISKRVALLAEQPSDTSFTGNSYYRVPTLRGQIRFKDINATGKEMINPKLIIIGDKENPSGSVRLAGRDLSFKSKKAFTVVHLPRVPNGSVQQYRINADGNYRYYLNFIRETDTKVSWSDFIKIQDQMSFKIQRLQQYKQLINIKLLATSAGKKTLSLKLKSKTGSVNTLTTTDYLKIIYDDTSLSTSESIANLSQCEGCILYERQFFVLNDDLDLGDYSLEVSTKDCEECYVSLSLSHYGGNEITREYYYEQ</sequence>
<comment type="caution">
    <text evidence="2">The sequence shown here is derived from an EMBL/GenBank/DDBJ whole genome shotgun (WGS) entry which is preliminary data.</text>
</comment>
<gene>
    <name evidence="2" type="ORF">GCM10023151_01340</name>
</gene>
<name>A0ABP8IAJ4_9GAMM</name>
<organism evidence="2 3">
    <name type="scientific">Kangiella marina</name>
    <dbReference type="NCBI Taxonomy" id="1079178"/>
    <lineage>
        <taxon>Bacteria</taxon>
        <taxon>Pseudomonadati</taxon>
        <taxon>Pseudomonadota</taxon>
        <taxon>Gammaproteobacteria</taxon>
        <taxon>Kangiellales</taxon>
        <taxon>Kangiellaceae</taxon>
        <taxon>Kangiella</taxon>
    </lineage>
</organism>
<dbReference type="EMBL" id="BAABFV010000001">
    <property type="protein sequence ID" value="GAA4354868.1"/>
    <property type="molecule type" value="Genomic_DNA"/>
</dbReference>
<evidence type="ECO:0008006" key="4">
    <source>
        <dbReference type="Google" id="ProtNLM"/>
    </source>
</evidence>
<evidence type="ECO:0000256" key="1">
    <source>
        <dbReference type="SAM" id="Phobius"/>
    </source>
</evidence>
<keyword evidence="1" id="KW-1133">Transmembrane helix</keyword>
<keyword evidence="1" id="KW-0812">Transmembrane</keyword>
<dbReference type="Proteomes" id="UP001501011">
    <property type="component" value="Unassembled WGS sequence"/>
</dbReference>
<dbReference type="RefSeq" id="WP_345291278.1">
    <property type="nucleotide sequence ID" value="NZ_BAABFV010000001.1"/>
</dbReference>
<evidence type="ECO:0000313" key="2">
    <source>
        <dbReference type="EMBL" id="GAA4354868.1"/>
    </source>
</evidence>
<keyword evidence="3" id="KW-1185">Reference proteome</keyword>
<protein>
    <recommendedName>
        <fullName evidence="4">Macroglobulin domain-containing protein</fullName>
    </recommendedName>
</protein>
<proteinExistence type="predicted"/>
<reference evidence="3" key="1">
    <citation type="journal article" date="2019" name="Int. J. Syst. Evol. Microbiol.">
        <title>The Global Catalogue of Microorganisms (GCM) 10K type strain sequencing project: providing services to taxonomists for standard genome sequencing and annotation.</title>
        <authorList>
            <consortium name="The Broad Institute Genomics Platform"/>
            <consortium name="The Broad Institute Genome Sequencing Center for Infectious Disease"/>
            <person name="Wu L."/>
            <person name="Ma J."/>
        </authorList>
    </citation>
    <scope>NUCLEOTIDE SEQUENCE [LARGE SCALE GENOMIC DNA]</scope>
    <source>
        <strain evidence="3">JCM 17728</strain>
    </source>
</reference>
<evidence type="ECO:0000313" key="3">
    <source>
        <dbReference type="Proteomes" id="UP001501011"/>
    </source>
</evidence>
<accession>A0ABP8IAJ4</accession>
<feature type="transmembrane region" description="Helical" evidence="1">
    <location>
        <begin position="7"/>
        <end position="25"/>
    </location>
</feature>
<keyword evidence="1" id="KW-0472">Membrane</keyword>